<dbReference type="InterPro" id="IPR029058">
    <property type="entry name" value="AB_hydrolase_fold"/>
</dbReference>
<reference evidence="3 4" key="1">
    <citation type="submission" date="2016-07" db="EMBL/GenBank/DDBJ databases">
        <title>Multi-omics approach to identify versatile polysaccharide utilization systems of a marine flavobacterium Gramella flava.</title>
        <authorList>
            <person name="Tang K."/>
        </authorList>
    </citation>
    <scope>NUCLEOTIDE SEQUENCE [LARGE SCALE GENOMIC DNA]</scope>
    <source>
        <strain evidence="3 4">JLT2011</strain>
    </source>
</reference>
<keyword evidence="4" id="KW-1185">Reference proteome</keyword>
<dbReference type="Pfam" id="PF00326">
    <property type="entry name" value="Peptidase_S9"/>
    <property type="match status" value="1"/>
</dbReference>
<dbReference type="PANTHER" id="PTHR42776:SF27">
    <property type="entry name" value="DIPEPTIDYL PEPTIDASE FAMILY MEMBER 6"/>
    <property type="match status" value="1"/>
</dbReference>
<dbReference type="GO" id="GO:0004252">
    <property type="term" value="F:serine-type endopeptidase activity"/>
    <property type="evidence" value="ECO:0007669"/>
    <property type="project" value="TreeGrafter"/>
</dbReference>
<gene>
    <name evidence="3" type="ORF">GRFL_0549</name>
</gene>
<dbReference type="RefSeq" id="WP_083643171.1">
    <property type="nucleotide sequence ID" value="NZ_AMRU01000003.1"/>
</dbReference>
<accession>A0A1L7I260</accession>
<evidence type="ECO:0000313" key="4">
    <source>
        <dbReference type="Proteomes" id="UP000186230"/>
    </source>
</evidence>
<feature type="domain" description="Peptidase S9 prolyl oligopeptidase catalytic" evidence="2">
    <location>
        <begin position="447"/>
        <end position="652"/>
    </location>
</feature>
<dbReference type="PANTHER" id="PTHR42776">
    <property type="entry name" value="SERINE PEPTIDASE S9 FAMILY MEMBER"/>
    <property type="match status" value="1"/>
</dbReference>
<dbReference type="KEGG" id="gfl:GRFL_0549"/>
<evidence type="ECO:0000259" key="2">
    <source>
        <dbReference type="Pfam" id="PF00326"/>
    </source>
</evidence>
<dbReference type="STRING" id="1229726.GRFL_0549"/>
<dbReference type="OrthoDB" id="108903at2"/>
<name>A0A1L7I260_9FLAO</name>
<dbReference type="EMBL" id="CP016359">
    <property type="protein sequence ID" value="APU67273.1"/>
    <property type="molecule type" value="Genomic_DNA"/>
</dbReference>
<evidence type="ECO:0000256" key="1">
    <source>
        <dbReference type="ARBA" id="ARBA00022801"/>
    </source>
</evidence>
<organism evidence="3 4">
    <name type="scientific">Christiangramia flava JLT2011</name>
    <dbReference type="NCBI Taxonomy" id="1229726"/>
    <lineage>
        <taxon>Bacteria</taxon>
        <taxon>Pseudomonadati</taxon>
        <taxon>Bacteroidota</taxon>
        <taxon>Flavobacteriia</taxon>
        <taxon>Flavobacteriales</taxon>
        <taxon>Flavobacteriaceae</taxon>
        <taxon>Christiangramia</taxon>
    </lineage>
</organism>
<sequence>MVKYLLALLILSTNILFAQKDSVSNKIPADLFFEKNLKSEFCISQDGKLYAEIFENNNSFKLRVIDIDDYVVLETIPLSDKKIYNLNWLNTNTLIFETYGRIYVIDKDGSNMRMLAGNIDYENSSSNFSKKIRFTEILHLLPEKEDEILIEAHDFYGYSNVETLNLFTGERTVVANGRDNDMNTWFIGPKGRVRLGAKLTEEGFEYFQKDYHYDEMQPVKFQINSKHYSMDTKGKSIMNRELSLEEFGYDENVVYLNSTIDSDKRILIKYDLQKRVVIDTIMKDATYDVGNFYGNDLNLFFNDDTQSLAGLRFEAMTPSYKWFDANYEKAHTILLNKYSAYFHDFIGVDDSRETFLVHQWSERRPGNICVLKTKDSSYTVMAVMNEELSKYNLTSVRPFVFKTRDSVQVSGYINLPDDYAKGKPVSLVVIPHVWPWARDYFNLDGFSQYFANRGYVTLRVNFRGSIGFGKKFLEAGVGGLDSVMIDDIIDGTKAAISSYQIDASNVFIFGHSYGGYAAYMSLIRYPGIFNSAVILSAPTDLKLAMKEMKQEDIRFGYDFWNTALGDKNNKYLKEISPINYASKLNAPMLIIHGRFDKTVSLSQAENMEEALKANNKDVELRIIENVGHSLEDSKSMGYILEMSDQFFEKHTDSNSAKTISGK</sequence>
<protein>
    <submittedName>
        <fullName evidence="3">Dipeptidyl anminopeptidase</fullName>
    </submittedName>
</protein>
<dbReference type="AlphaFoldDB" id="A0A1L7I260"/>
<evidence type="ECO:0000313" key="3">
    <source>
        <dbReference type="EMBL" id="APU67273.1"/>
    </source>
</evidence>
<dbReference type="Proteomes" id="UP000186230">
    <property type="component" value="Chromosome"/>
</dbReference>
<keyword evidence="1" id="KW-0378">Hydrolase</keyword>
<dbReference type="InterPro" id="IPR001375">
    <property type="entry name" value="Peptidase_S9_cat"/>
</dbReference>
<dbReference type="Gene3D" id="3.40.50.1820">
    <property type="entry name" value="alpha/beta hydrolase"/>
    <property type="match status" value="1"/>
</dbReference>
<dbReference type="SUPFAM" id="SSF69304">
    <property type="entry name" value="Tricorn protease N-terminal domain"/>
    <property type="match status" value="1"/>
</dbReference>
<dbReference type="SUPFAM" id="SSF53474">
    <property type="entry name" value="alpha/beta-Hydrolases"/>
    <property type="match status" value="1"/>
</dbReference>
<proteinExistence type="predicted"/>
<dbReference type="GO" id="GO:0006508">
    <property type="term" value="P:proteolysis"/>
    <property type="evidence" value="ECO:0007669"/>
    <property type="project" value="InterPro"/>
</dbReference>